<keyword evidence="1" id="KW-0812">Transmembrane</keyword>
<dbReference type="RefSeq" id="WP_077103992.1">
    <property type="nucleotide sequence ID" value="NZ_LT717701.1"/>
</dbReference>
<reference evidence="3 4" key="1">
    <citation type="submission" date="2017-01" db="EMBL/GenBank/DDBJ databases">
        <authorList>
            <consortium name="Urmite Genomes"/>
        </authorList>
    </citation>
    <scope>NUCLEOTIDE SEQUENCE [LARGE SCALE GENOMIC DNA]</scope>
    <source>
        <strain evidence="3 4">AB308</strain>
    </source>
</reference>
<evidence type="ECO:0000259" key="2">
    <source>
        <dbReference type="Pfam" id="PF09851"/>
    </source>
</evidence>
<keyword evidence="1" id="KW-1133">Transmembrane helix</keyword>
<protein>
    <recommendedName>
        <fullName evidence="2">SHOCT domain-containing protein</fullName>
    </recommendedName>
</protein>
<evidence type="ECO:0000256" key="1">
    <source>
        <dbReference type="SAM" id="Phobius"/>
    </source>
</evidence>
<feature type="domain" description="SHOCT" evidence="2">
    <location>
        <begin position="234"/>
        <end position="261"/>
    </location>
</feature>
<dbReference type="InterPro" id="IPR018649">
    <property type="entry name" value="SHOCT"/>
</dbReference>
<dbReference type="EMBL" id="FTRV01000017">
    <property type="protein sequence ID" value="SPM31987.1"/>
    <property type="molecule type" value="Genomic_DNA"/>
</dbReference>
<accession>A0A2U3NKB6</accession>
<dbReference type="Pfam" id="PF09851">
    <property type="entry name" value="SHOCT"/>
    <property type="match status" value="1"/>
</dbReference>
<gene>
    <name evidence="3" type="ORF">MTAB308_5512</name>
</gene>
<evidence type="ECO:0000313" key="3">
    <source>
        <dbReference type="EMBL" id="SPM31987.1"/>
    </source>
</evidence>
<dbReference type="OrthoDB" id="5996503at2"/>
<dbReference type="AlphaFoldDB" id="A0A2U3NKB6"/>
<proteinExistence type="predicted"/>
<organism evidence="3 4">
    <name type="scientific">Mycobacterium terramassiliense</name>
    <dbReference type="NCBI Taxonomy" id="1841859"/>
    <lineage>
        <taxon>Bacteria</taxon>
        <taxon>Bacillati</taxon>
        <taxon>Actinomycetota</taxon>
        <taxon>Actinomycetes</taxon>
        <taxon>Mycobacteriales</taxon>
        <taxon>Mycobacteriaceae</taxon>
        <taxon>Mycobacterium</taxon>
    </lineage>
</organism>
<feature type="transmembrane region" description="Helical" evidence="1">
    <location>
        <begin position="12"/>
        <end position="36"/>
    </location>
</feature>
<dbReference type="Proteomes" id="UP000241595">
    <property type="component" value="Unassembled WGS sequence"/>
</dbReference>
<feature type="transmembrane region" description="Helical" evidence="1">
    <location>
        <begin position="151"/>
        <end position="174"/>
    </location>
</feature>
<dbReference type="STRING" id="1841859.GCA_900157385_05514"/>
<evidence type="ECO:0000313" key="4">
    <source>
        <dbReference type="Proteomes" id="UP000241595"/>
    </source>
</evidence>
<name>A0A2U3NKB6_9MYCO</name>
<keyword evidence="1" id="KW-0472">Membrane</keyword>
<sequence>MNSRRLAKVSLAAAVVLMIVSVGGFIVALVLNAFFLDKYNAYGEVPIPGTGSVYLPAGEVTVSLHTVVVGSPNGGLPVPPLGLTIAPPEGAAQPALNESIGSTTTVNNDAHVRVWVAQIPVSGNYNITTDGQVNGYINPRLAFGHKSSEGFLVWLFVGLFVVGLIDSILSGLWLGRTRRRAVVAANPYYPPPVASPVTPAAPMVTPAAPMVTPAAPMVTPAVPMEPSDEGVRLERLKTLAALRDSGALTNEEFEAEKRRILEGH</sequence>
<keyword evidence="4" id="KW-1185">Reference proteome</keyword>